<evidence type="ECO:0000313" key="2">
    <source>
        <dbReference type="EMBL" id="XFO68011.1"/>
    </source>
</evidence>
<proteinExistence type="predicted"/>
<dbReference type="EMBL" id="CP155573">
    <property type="protein sequence ID" value="XFO68011.1"/>
    <property type="molecule type" value="Genomic_DNA"/>
</dbReference>
<dbReference type="PANTHER" id="PTHR37166">
    <property type="entry name" value="PROTEIN FLAG"/>
    <property type="match status" value="1"/>
</dbReference>
<evidence type="ECO:0000256" key="1">
    <source>
        <dbReference type="SAM" id="MobiDB-lite"/>
    </source>
</evidence>
<accession>A0ABZ3IR28</accession>
<gene>
    <name evidence="2" type="ORF">SPSIL_042310</name>
</gene>
<keyword evidence="3" id="KW-1185">Reference proteome</keyword>
<protein>
    <recommendedName>
        <fullName evidence="4">Flagellar protein FlaG</fullName>
    </recommendedName>
</protein>
<dbReference type="RefSeq" id="WP_094603821.1">
    <property type="nucleotide sequence ID" value="NZ_CP155573.1"/>
</dbReference>
<organism evidence="2 3">
    <name type="scientific">Sporomusa silvacetica DSM 10669</name>
    <dbReference type="NCBI Taxonomy" id="1123289"/>
    <lineage>
        <taxon>Bacteria</taxon>
        <taxon>Bacillati</taxon>
        <taxon>Bacillota</taxon>
        <taxon>Negativicutes</taxon>
        <taxon>Selenomonadales</taxon>
        <taxon>Sporomusaceae</taxon>
        <taxon>Sporomusa</taxon>
    </lineage>
</organism>
<name>A0ABZ3IR28_9FIRM</name>
<sequence length="128" mass="14247">MEIKSTSSYATTGVALAVSPNNMPQVMPQDEWSVKNSSSSQVSEEMGKTRDADLSTEKLEGITDGLNDFMQYLNTNLKFVLHQKTDRLMVQIVDIKSQKVLREAPPKEILDVVAKIHDLIGALIDQKI</sequence>
<dbReference type="PANTHER" id="PTHR37166:SF1">
    <property type="entry name" value="PROTEIN FLAG"/>
    <property type="match status" value="1"/>
</dbReference>
<feature type="compositionally biased region" description="Low complexity" evidence="1">
    <location>
        <begin position="34"/>
        <end position="43"/>
    </location>
</feature>
<dbReference type="Pfam" id="PF03646">
    <property type="entry name" value="FlaG"/>
    <property type="match status" value="1"/>
</dbReference>
<evidence type="ECO:0000313" key="3">
    <source>
        <dbReference type="Proteomes" id="UP000216752"/>
    </source>
</evidence>
<dbReference type="Gene3D" id="3.30.160.170">
    <property type="entry name" value="FlaG-like"/>
    <property type="match status" value="1"/>
</dbReference>
<feature type="region of interest" description="Disordered" evidence="1">
    <location>
        <begin position="34"/>
        <end position="53"/>
    </location>
</feature>
<reference evidence="2" key="1">
    <citation type="submission" date="2024-05" db="EMBL/GenBank/DDBJ databases">
        <title>Isolation and characterization of Sporomusa carbonis sp. nov., a carboxydotrophic hydrogenogen in the genus of Sporomusa isolated from a charcoal burning pile.</title>
        <authorList>
            <person name="Boeer T."/>
            <person name="Rosenbaum F."/>
            <person name="Eysell L."/>
            <person name="Mueller V."/>
            <person name="Daniel R."/>
            <person name="Poehlein A."/>
        </authorList>
    </citation>
    <scope>NUCLEOTIDE SEQUENCE [LARGE SCALE GENOMIC DNA]</scope>
    <source>
        <strain evidence="2">DSM 10669</strain>
    </source>
</reference>
<dbReference type="Proteomes" id="UP000216752">
    <property type="component" value="Chromosome"/>
</dbReference>
<dbReference type="InterPro" id="IPR035924">
    <property type="entry name" value="FlaG-like_sf"/>
</dbReference>
<dbReference type="SUPFAM" id="SSF160214">
    <property type="entry name" value="FlaG-like"/>
    <property type="match status" value="1"/>
</dbReference>
<evidence type="ECO:0008006" key="4">
    <source>
        <dbReference type="Google" id="ProtNLM"/>
    </source>
</evidence>
<dbReference type="InterPro" id="IPR005186">
    <property type="entry name" value="FlaG"/>
</dbReference>